<dbReference type="RefSeq" id="WP_130360506.1">
    <property type="nucleotide sequence ID" value="NZ_SGXC01000003.1"/>
</dbReference>
<dbReference type="Gene3D" id="1.10.4100.10">
    <property type="entry name" value="2-methylcitrate dehydratase PrpD"/>
    <property type="match status" value="1"/>
</dbReference>
<gene>
    <name evidence="4" type="ORF">EV675_4687</name>
</gene>
<reference evidence="4 5" key="1">
    <citation type="submission" date="2019-02" db="EMBL/GenBank/DDBJ databases">
        <title>Genomic Encyclopedia of Type Strains, Phase IV (KMG-IV): sequencing the most valuable type-strain genomes for metagenomic binning, comparative biology and taxonomic classification.</title>
        <authorList>
            <person name="Goeker M."/>
        </authorList>
    </citation>
    <scope>NUCLEOTIDE SEQUENCE [LARGE SCALE GENOMIC DNA]</scope>
    <source>
        <strain evidence="4 5">K24</strain>
    </source>
</reference>
<comment type="caution">
    <text evidence="4">The sequence shown here is derived from an EMBL/GenBank/DDBJ whole genome shotgun (WGS) entry which is preliminary data.</text>
</comment>
<name>A0A4Q7N7U4_9BURK</name>
<dbReference type="InterPro" id="IPR042188">
    <property type="entry name" value="MmgE/PrpD_sf_2"/>
</dbReference>
<feature type="domain" description="MmgE/PrpD N-terminal" evidence="2">
    <location>
        <begin position="7"/>
        <end position="236"/>
    </location>
</feature>
<dbReference type="GO" id="GO:0016829">
    <property type="term" value="F:lyase activity"/>
    <property type="evidence" value="ECO:0007669"/>
    <property type="project" value="InterPro"/>
</dbReference>
<dbReference type="AlphaFoldDB" id="A0A4Q7N7U4"/>
<sequence>MDTSISRLADFAAGLRFEHLDASVAHECKRRLIDALGCGVAAFDAPPSRIARKLAARVELPDGAPVLGTAGRTLPELAAFANGVMIRYLDGNDTFPGGGGHPSDVMAAVLAVAQEVRADGRATITAIVAAYEVYAALFRAVNMRERGLDHVFYTAVAGAAGACNVMGLDAARTAQAITLAVTPNLALEATRRGALSEWKGCAAGNAARNGLFAALLAREGLTGPERAIEGAHGLRELVGSFELPDLAARGADFRIGQAHLKRFLAEFHAQSPITAALELARQVPHADIARITLHTYHFAWSEVGHEPEKWRPTTRETADHSLPYMISAALIDGDFSDAVFEPERLADERIHALAARLTVEEDPDLSARFPAFVPCRLEIVTHGGTRHVATVDYPRGHAANPMDDAEVEEKFLRLAGRHMDEASARRALEMLWRLDASETLEELWSVLAIGVEERP</sequence>
<dbReference type="OrthoDB" id="9797528at2"/>
<dbReference type="PANTHER" id="PTHR16943">
    <property type="entry name" value="2-METHYLCITRATE DEHYDRATASE-RELATED"/>
    <property type="match status" value="1"/>
</dbReference>
<dbReference type="InterPro" id="IPR045337">
    <property type="entry name" value="MmgE_PrpD_C"/>
</dbReference>
<dbReference type="InterPro" id="IPR005656">
    <property type="entry name" value="MmgE_PrpD"/>
</dbReference>
<evidence type="ECO:0000256" key="1">
    <source>
        <dbReference type="ARBA" id="ARBA00006174"/>
    </source>
</evidence>
<evidence type="ECO:0000259" key="2">
    <source>
        <dbReference type="Pfam" id="PF03972"/>
    </source>
</evidence>
<accession>A0A4Q7N7U4</accession>
<dbReference type="Pfam" id="PF19305">
    <property type="entry name" value="MmgE_PrpD_C"/>
    <property type="match status" value="1"/>
</dbReference>
<organism evidence="4 5">
    <name type="scientific">Pigmentiphaga kullae</name>
    <dbReference type="NCBI Taxonomy" id="151784"/>
    <lineage>
        <taxon>Bacteria</taxon>
        <taxon>Pseudomonadati</taxon>
        <taxon>Pseudomonadota</taxon>
        <taxon>Betaproteobacteria</taxon>
        <taxon>Burkholderiales</taxon>
        <taxon>Alcaligenaceae</taxon>
        <taxon>Pigmentiphaga</taxon>
    </lineage>
</organism>
<dbReference type="Proteomes" id="UP000292445">
    <property type="component" value="Unassembled WGS sequence"/>
</dbReference>
<dbReference type="Gene3D" id="3.30.1330.120">
    <property type="entry name" value="2-methylcitrate dehydratase PrpD"/>
    <property type="match status" value="1"/>
</dbReference>
<evidence type="ECO:0000259" key="3">
    <source>
        <dbReference type="Pfam" id="PF19305"/>
    </source>
</evidence>
<dbReference type="InterPro" id="IPR042183">
    <property type="entry name" value="MmgE/PrpD_sf_1"/>
</dbReference>
<dbReference type="PANTHER" id="PTHR16943:SF8">
    <property type="entry name" value="2-METHYLCITRATE DEHYDRATASE"/>
    <property type="match status" value="1"/>
</dbReference>
<dbReference type="Pfam" id="PF03972">
    <property type="entry name" value="MmgE_PrpD_N"/>
    <property type="match status" value="1"/>
</dbReference>
<proteinExistence type="inferred from homology"/>
<evidence type="ECO:0000313" key="5">
    <source>
        <dbReference type="Proteomes" id="UP000292445"/>
    </source>
</evidence>
<dbReference type="InterPro" id="IPR036148">
    <property type="entry name" value="MmgE/PrpD_sf"/>
</dbReference>
<dbReference type="InterPro" id="IPR045336">
    <property type="entry name" value="MmgE_PrpD_N"/>
</dbReference>
<feature type="domain" description="MmgE/PrpD C-terminal" evidence="3">
    <location>
        <begin position="265"/>
        <end position="434"/>
    </location>
</feature>
<dbReference type="EMBL" id="SGXC01000003">
    <property type="protein sequence ID" value="RZS78047.1"/>
    <property type="molecule type" value="Genomic_DNA"/>
</dbReference>
<keyword evidence="5" id="KW-1185">Reference proteome</keyword>
<comment type="similarity">
    <text evidence="1">Belongs to the PrpD family.</text>
</comment>
<evidence type="ECO:0000313" key="4">
    <source>
        <dbReference type="EMBL" id="RZS78047.1"/>
    </source>
</evidence>
<protein>
    <submittedName>
        <fullName evidence="4">2-methylcitrate dehydratase</fullName>
    </submittedName>
</protein>
<dbReference type="SUPFAM" id="SSF103378">
    <property type="entry name" value="2-methylcitrate dehydratase PrpD"/>
    <property type="match status" value="1"/>
</dbReference>